<feature type="domain" description="DUF5069" evidence="1">
    <location>
        <begin position="6"/>
        <end position="138"/>
    </location>
</feature>
<accession>A0ABU9AYA1</accession>
<dbReference type="Proteomes" id="UP001371305">
    <property type="component" value="Unassembled WGS sequence"/>
</dbReference>
<gene>
    <name evidence="2" type="ORF">WKV53_19630</name>
</gene>
<proteinExistence type="predicted"/>
<organism evidence="2 3">
    <name type="scientific">Luteolibacter soli</name>
    <dbReference type="NCBI Taxonomy" id="3135280"/>
    <lineage>
        <taxon>Bacteria</taxon>
        <taxon>Pseudomonadati</taxon>
        <taxon>Verrucomicrobiota</taxon>
        <taxon>Verrucomicrobiia</taxon>
        <taxon>Verrucomicrobiales</taxon>
        <taxon>Verrucomicrobiaceae</taxon>
        <taxon>Luteolibacter</taxon>
    </lineage>
</organism>
<name>A0ABU9AYA1_9BACT</name>
<dbReference type="EMBL" id="JBBUKT010000008">
    <property type="protein sequence ID" value="MEK7952735.1"/>
    <property type="molecule type" value="Genomic_DNA"/>
</dbReference>
<reference evidence="2 3" key="1">
    <citation type="submission" date="2024-04" db="EMBL/GenBank/DDBJ databases">
        <title>Luteolibacter sp. isolated from soil.</title>
        <authorList>
            <person name="An J."/>
        </authorList>
    </citation>
    <scope>NUCLEOTIDE SEQUENCE [LARGE SCALE GENOMIC DNA]</scope>
    <source>
        <strain evidence="2 3">Y139</strain>
    </source>
</reference>
<evidence type="ECO:0000313" key="2">
    <source>
        <dbReference type="EMBL" id="MEK7952735.1"/>
    </source>
</evidence>
<dbReference type="Pfam" id="PF16798">
    <property type="entry name" value="DUF5069"/>
    <property type="match status" value="1"/>
</dbReference>
<sequence>MSQSFEVPRSPRDEIDGVIYFPRLCDKVRLHASGKLHPKYHDNLGSGMDLWTCQFLGVEYPALAEQILSGKSDSEALAWAQENGVSRGTPEFTWWTSFMRTRGFRDDLAERLIQRKAESGLQDRHDIVTFMDYIEADDRLH</sequence>
<keyword evidence="3" id="KW-1185">Reference proteome</keyword>
<comment type="caution">
    <text evidence="2">The sequence shown here is derived from an EMBL/GenBank/DDBJ whole genome shotgun (WGS) entry which is preliminary data.</text>
</comment>
<dbReference type="RefSeq" id="WP_341406491.1">
    <property type="nucleotide sequence ID" value="NZ_JBBUKT010000008.1"/>
</dbReference>
<evidence type="ECO:0000313" key="3">
    <source>
        <dbReference type="Proteomes" id="UP001371305"/>
    </source>
</evidence>
<protein>
    <submittedName>
        <fullName evidence="2">DUF5069 domain-containing protein</fullName>
    </submittedName>
</protein>
<evidence type="ECO:0000259" key="1">
    <source>
        <dbReference type="Pfam" id="PF16798"/>
    </source>
</evidence>
<dbReference type="InterPro" id="IPR031849">
    <property type="entry name" value="DUF5069"/>
</dbReference>